<comment type="subcellular location">
    <subcellularLocation>
        <location evidence="1">Membrane</location>
        <topology evidence="1">Multi-pass membrane protein</topology>
    </subcellularLocation>
</comment>
<dbReference type="Proteomes" id="UP000006727">
    <property type="component" value="Chromosome 9"/>
</dbReference>
<reference evidence="8" key="3">
    <citation type="submission" date="2020-12" db="UniProtKB">
        <authorList>
            <consortium name="EnsemblPlants"/>
        </authorList>
    </citation>
    <scope>IDENTIFICATION</scope>
</reference>
<evidence type="ECO:0000313" key="8">
    <source>
        <dbReference type="EnsemblPlants" id="Pp3c9_4110V3.2"/>
    </source>
</evidence>
<feature type="transmembrane region" description="Helical" evidence="6">
    <location>
        <begin position="291"/>
        <end position="311"/>
    </location>
</feature>
<dbReference type="AlphaFoldDB" id="A0A7I4ELA3"/>
<dbReference type="Pfam" id="PF00083">
    <property type="entry name" value="Sugar_tr"/>
    <property type="match status" value="2"/>
</dbReference>
<dbReference type="PROSITE" id="PS50850">
    <property type="entry name" value="MFS"/>
    <property type="match status" value="1"/>
</dbReference>
<dbReference type="InterPro" id="IPR005829">
    <property type="entry name" value="Sugar_transporter_CS"/>
</dbReference>
<reference evidence="8 9" key="1">
    <citation type="journal article" date="2008" name="Science">
        <title>The Physcomitrella genome reveals evolutionary insights into the conquest of land by plants.</title>
        <authorList>
            <person name="Rensing S."/>
            <person name="Lang D."/>
            <person name="Zimmer A."/>
            <person name="Terry A."/>
            <person name="Salamov A."/>
            <person name="Shapiro H."/>
            <person name="Nishiyama T."/>
            <person name="Perroud P.-F."/>
            <person name="Lindquist E."/>
            <person name="Kamisugi Y."/>
            <person name="Tanahashi T."/>
            <person name="Sakakibara K."/>
            <person name="Fujita T."/>
            <person name="Oishi K."/>
            <person name="Shin-I T."/>
            <person name="Kuroki Y."/>
            <person name="Toyoda A."/>
            <person name="Suzuki Y."/>
            <person name="Hashimoto A."/>
            <person name="Yamaguchi K."/>
            <person name="Sugano A."/>
            <person name="Kohara Y."/>
            <person name="Fujiyama A."/>
            <person name="Anterola A."/>
            <person name="Aoki S."/>
            <person name="Ashton N."/>
            <person name="Barbazuk W.B."/>
            <person name="Barker E."/>
            <person name="Bennetzen J."/>
            <person name="Bezanilla M."/>
            <person name="Blankenship R."/>
            <person name="Cho S.H."/>
            <person name="Dutcher S."/>
            <person name="Estelle M."/>
            <person name="Fawcett J.A."/>
            <person name="Gundlach H."/>
            <person name="Hanada K."/>
            <person name="Heyl A."/>
            <person name="Hicks K.A."/>
            <person name="Hugh J."/>
            <person name="Lohr M."/>
            <person name="Mayer K."/>
            <person name="Melkozernov A."/>
            <person name="Murata T."/>
            <person name="Nelson D."/>
            <person name="Pils B."/>
            <person name="Prigge M."/>
            <person name="Reiss B."/>
            <person name="Renner T."/>
            <person name="Rombauts S."/>
            <person name="Rushton P."/>
            <person name="Sanderfoot A."/>
            <person name="Schween G."/>
            <person name="Shiu S.-H."/>
            <person name="Stueber K."/>
            <person name="Theodoulou F.L."/>
            <person name="Tu H."/>
            <person name="Van de Peer Y."/>
            <person name="Verrier P.J."/>
            <person name="Waters E."/>
            <person name="Wood A."/>
            <person name="Yang L."/>
            <person name="Cove D."/>
            <person name="Cuming A."/>
            <person name="Hasebe M."/>
            <person name="Lucas S."/>
            <person name="Mishler D.B."/>
            <person name="Reski R."/>
            <person name="Grigoriev I."/>
            <person name="Quatrano R.S."/>
            <person name="Boore J.L."/>
        </authorList>
    </citation>
    <scope>NUCLEOTIDE SEQUENCE [LARGE SCALE GENOMIC DNA]</scope>
    <source>
        <strain evidence="8 9">cv. Gransden 2004</strain>
    </source>
</reference>
<feature type="transmembrane region" description="Helical" evidence="6">
    <location>
        <begin position="372"/>
        <end position="395"/>
    </location>
</feature>
<feature type="transmembrane region" description="Helical" evidence="6">
    <location>
        <begin position="504"/>
        <end position="524"/>
    </location>
</feature>
<keyword evidence="9" id="KW-1185">Reference proteome</keyword>
<dbReference type="InterPro" id="IPR050360">
    <property type="entry name" value="MFS_Sugar_Transporters"/>
</dbReference>
<sequence length="573" mass="62074">MACTFGLAVGLHHFISLSNPVFLRQSIDNVRRRHVAVAAKPQRVSGLEQKLPNLPLLNTLAWPRSRSLSLKAQVDEEESVVAPDTVYSKNELIMACSGISNQSSNDRALEAALAPVESESSWLPAFPHVLTAAMANFMFGYHIGVMNGPLESIARELKFEGDTIMEGFVVSIFIVGAFLGSVIGGVLADKLGRRSTFQLDAIPLVLGAALRCCSNFDGISVDIVIISESLTCSVTRAIIFRFSNRGRFLVGIGIGVNTGLVPMYISEVLATPHPKLFLGNLKIHMHRWWRTMLWLATIPGVALMVGMQFAAESPRWLGQMGRWDEAENVIKNLWGEGEVEVAMEELRAASSNEGEDEDITWSELIQAPYFKVAAIGSALFALQQFAGINGVLYFSSLTFRDAGITNSVAASAAVGLANLIGAVVALSLMDNQGRRKLLMGSYAGMAFSMALLVAALEMPGNSDFAHILSVGGTLFYVFTFALGAGPVTALIIPELCTTRLRSKTMAVSLCTHWVFNFGIGLFFLEAVQRFGLPAVYSTFGVTSLLAIAFANGFIIETKGRSLEEIEMLMNPEK</sequence>
<evidence type="ECO:0000313" key="9">
    <source>
        <dbReference type="Proteomes" id="UP000006727"/>
    </source>
</evidence>
<dbReference type="PANTHER" id="PTHR48022">
    <property type="entry name" value="PLASTIDIC GLUCOSE TRANSPORTER 4"/>
    <property type="match status" value="1"/>
</dbReference>
<name>A0A7I4ELA3_PHYPA</name>
<dbReference type="InterPro" id="IPR005828">
    <property type="entry name" value="MFS_sugar_transport-like"/>
</dbReference>
<feature type="transmembrane region" description="Helical" evidence="6">
    <location>
        <begin position="248"/>
        <end position="271"/>
    </location>
</feature>
<reference evidence="8 9" key="2">
    <citation type="journal article" date="2018" name="Plant J.">
        <title>The Physcomitrella patens chromosome-scale assembly reveals moss genome structure and evolution.</title>
        <authorList>
            <person name="Lang D."/>
            <person name="Ullrich K.K."/>
            <person name="Murat F."/>
            <person name="Fuchs J."/>
            <person name="Jenkins J."/>
            <person name="Haas F.B."/>
            <person name="Piednoel M."/>
            <person name="Gundlach H."/>
            <person name="Van Bel M."/>
            <person name="Meyberg R."/>
            <person name="Vives C."/>
            <person name="Morata J."/>
            <person name="Symeonidi A."/>
            <person name="Hiss M."/>
            <person name="Muchero W."/>
            <person name="Kamisugi Y."/>
            <person name="Saleh O."/>
            <person name="Blanc G."/>
            <person name="Decker E.L."/>
            <person name="van Gessel N."/>
            <person name="Grimwood J."/>
            <person name="Hayes R.D."/>
            <person name="Graham S.W."/>
            <person name="Gunter L.E."/>
            <person name="McDaniel S.F."/>
            <person name="Hoernstein S.N.W."/>
            <person name="Larsson A."/>
            <person name="Li F.W."/>
            <person name="Perroud P.F."/>
            <person name="Phillips J."/>
            <person name="Ranjan P."/>
            <person name="Rokshar D.S."/>
            <person name="Rothfels C.J."/>
            <person name="Schneider L."/>
            <person name="Shu S."/>
            <person name="Stevenson D.W."/>
            <person name="Thummler F."/>
            <person name="Tillich M."/>
            <person name="Villarreal Aguilar J.C."/>
            <person name="Widiez T."/>
            <person name="Wong G.K."/>
            <person name="Wymore A."/>
            <person name="Zhang Y."/>
            <person name="Zimmer A.D."/>
            <person name="Quatrano R.S."/>
            <person name="Mayer K.F.X."/>
            <person name="Goodstein D."/>
            <person name="Casacuberta J.M."/>
            <person name="Vandepoele K."/>
            <person name="Reski R."/>
            <person name="Cuming A.C."/>
            <person name="Tuskan G.A."/>
            <person name="Maumus F."/>
            <person name="Salse J."/>
            <person name="Schmutz J."/>
            <person name="Rensing S.A."/>
        </authorList>
    </citation>
    <scope>NUCLEOTIDE SEQUENCE [LARGE SCALE GENOMIC DNA]</scope>
    <source>
        <strain evidence="8 9">cv. Gransden 2004</strain>
    </source>
</reference>
<dbReference type="EMBL" id="ABEU02000009">
    <property type="status" value="NOT_ANNOTATED_CDS"/>
    <property type="molecule type" value="Genomic_DNA"/>
</dbReference>
<dbReference type="Gene3D" id="1.20.1250.20">
    <property type="entry name" value="MFS general substrate transporter like domains"/>
    <property type="match status" value="1"/>
</dbReference>
<dbReference type="Gramene" id="Pp3c9_4110V3.2">
    <property type="protein sequence ID" value="Pp3c9_4110V3.2"/>
    <property type="gene ID" value="Pp3c9_4110"/>
</dbReference>
<dbReference type="PANTHER" id="PTHR48022:SF85">
    <property type="entry name" value="OS09G0452300 PROTEIN"/>
    <property type="match status" value="1"/>
</dbReference>
<feature type="transmembrane region" description="Helical" evidence="6">
    <location>
        <begin position="437"/>
        <end position="456"/>
    </location>
</feature>
<dbReference type="CDD" id="cd17315">
    <property type="entry name" value="MFS_GLUT_like"/>
    <property type="match status" value="1"/>
</dbReference>
<dbReference type="InParanoid" id="A0A7I4ELA3"/>
<dbReference type="EnsemblPlants" id="Pp3c9_4110V3.2">
    <property type="protein sequence ID" value="Pp3c9_4110V3.2"/>
    <property type="gene ID" value="Pp3c9_4110"/>
</dbReference>
<dbReference type="GO" id="GO:0008643">
    <property type="term" value="P:carbohydrate transport"/>
    <property type="evidence" value="ECO:0000318"/>
    <property type="project" value="GO_Central"/>
</dbReference>
<evidence type="ECO:0000256" key="6">
    <source>
        <dbReference type="SAM" id="Phobius"/>
    </source>
</evidence>
<feature type="transmembrane region" description="Helical" evidence="6">
    <location>
        <begin position="468"/>
        <end position="492"/>
    </location>
</feature>
<keyword evidence="4 6" id="KW-1133">Transmembrane helix</keyword>
<feature type="transmembrane region" description="Helical" evidence="6">
    <location>
        <begin position="530"/>
        <end position="554"/>
    </location>
</feature>
<dbReference type="PROSITE" id="PS00216">
    <property type="entry name" value="SUGAR_TRANSPORT_1"/>
    <property type="match status" value="1"/>
</dbReference>
<evidence type="ECO:0000256" key="5">
    <source>
        <dbReference type="ARBA" id="ARBA00023136"/>
    </source>
</evidence>
<dbReference type="InterPro" id="IPR003663">
    <property type="entry name" value="Sugar/inositol_transpt"/>
</dbReference>
<accession>A0A7I4ELA3</accession>
<feature type="transmembrane region" description="Helical" evidence="6">
    <location>
        <begin position="164"/>
        <end position="188"/>
    </location>
</feature>
<evidence type="ECO:0000256" key="2">
    <source>
        <dbReference type="ARBA" id="ARBA00010992"/>
    </source>
</evidence>
<organism evidence="8 9">
    <name type="scientific">Physcomitrium patens</name>
    <name type="common">Spreading-leaved earth moss</name>
    <name type="synonym">Physcomitrella patens</name>
    <dbReference type="NCBI Taxonomy" id="3218"/>
    <lineage>
        <taxon>Eukaryota</taxon>
        <taxon>Viridiplantae</taxon>
        <taxon>Streptophyta</taxon>
        <taxon>Embryophyta</taxon>
        <taxon>Bryophyta</taxon>
        <taxon>Bryophytina</taxon>
        <taxon>Bryopsida</taxon>
        <taxon>Funariidae</taxon>
        <taxon>Funariales</taxon>
        <taxon>Funariaceae</taxon>
        <taxon>Physcomitrium</taxon>
    </lineage>
</organism>
<proteinExistence type="inferred from homology"/>
<evidence type="ECO:0000256" key="3">
    <source>
        <dbReference type="ARBA" id="ARBA00022692"/>
    </source>
</evidence>
<gene>
    <name evidence="8" type="primary">LOC112286427</name>
</gene>
<keyword evidence="3 6" id="KW-0812">Transmembrane</keyword>
<evidence type="ECO:0000259" key="7">
    <source>
        <dbReference type="PROSITE" id="PS50850"/>
    </source>
</evidence>
<dbReference type="PRINTS" id="PR00171">
    <property type="entry name" value="SUGRTRNSPORT"/>
</dbReference>
<dbReference type="InterPro" id="IPR036259">
    <property type="entry name" value="MFS_trans_sf"/>
</dbReference>
<dbReference type="GO" id="GO:0016020">
    <property type="term" value="C:membrane"/>
    <property type="evidence" value="ECO:0000318"/>
    <property type="project" value="GO_Central"/>
</dbReference>
<protein>
    <recommendedName>
        <fullName evidence="7">Major facilitator superfamily (MFS) profile domain-containing protein</fullName>
    </recommendedName>
</protein>
<evidence type="ECO:0000256" key="4">
    <source>
        <dbReference type="ARBA" id="ARBA00022989"/>
    </source>
</evidence>
<comment type="similarity">
    <text evidence="2">Belongs to the major facilitator superfamily. Sugar transporter (TC 2.A.1.1) family.</text>
</comment>
<evidence type="ECO:0000256" key="1">
    <source>
        <dbReference type="ARBA" id="ARBA00004141"/>
    </source>
</evidence>
<keyword evidence="5 6" id="KW-0472">Membrane</keyword>
<dbReference type="GO" id="GO:0005351">
    <property type="term" value="F:carbohydrate:proton symporter activity"/>
    <property type="evidence" value="ECO:0000318"/>
    <property type="project" value="GO_Central"/>
</dbReference>
<dbReference type="InterPro" id="IPR020846">
    <property type="entry name" value="MFS_dom"/>
</dbReference>
<dbReference type="FunCoup" id="A0A7I4ELA3">
    <property type="interactions" value="377"/>
</dbReference>
<dbReference type="SUPFAM" id="SSF103473">
    <property type="entry name" value="MFS general substrate transporter"/>
    <property type="match status" value="1"/>
</dbReference>
<feature type="transmembrane region" description="Helical" evidence="6">
    <location>
        <begin position="407"/>
        <end position="428"/>
    </location>
</feature>
<feature type="domain" description="Major facilitator superfamily (MFS) profile" evidence="7">
    <location>
        <begin position="128"/>
        <end position="558"/>
    </location>
</feature>